<dbReference type="AlphaFoldDB" id="A0A1Y5TSM6"/>
<dbReference type="EMBL" id="FWFO01000006">
    <property type="protein sequence ID" value="SLN71128.1"/>
    <property type="molecule type" value="Genomic_DNA"/>
</dbReference>
<keyword evidence="3" id="KW-1185">Reference proteome</keyword>
<evidence type="ECO:0000313" key="3">
    <source>
        <dbReference type="Proteomes" id="UP000193077"/>
    </source>
</evidence>
<sequence>MPKAYWIAQVTVTDPDRYAGYQAVAPAAFQKHGARFLARGGRTETVEGPEWARHVVIEFDSMDQALACYHSEDYTAARKRRGGACEAQIFITEGMD</sequence>
<dbReference type="PANTHER" id="PTHR41521">
    <property type="match status" value="1"/>
</dbReference>
<gene>
    <name evidence="2" type="ORF">TRL7639_04204</name>
</gene>
<accession>A0A1Y5TSM6</accession>
<dbReference type="OrthoDB" id="9806380at2"/>
<evidence type="ECO:0000313" key="2">
    <source>
        <dbReference type="EMBL" id="SLN71128.1"/>
    </source>
</evidence>
<protein>
    <recommendedName>
        <fullName evidence="1">DUF1330 domain-containing protein</fullName>
    </recommendedName>
</protein>
<dbReference type="RefSeq" id="WP_085797849.1">
    <property type="nucleotide sequence ID" value="NZ_FWFO01000006.1"/>
</dbReference>
<dbReference type="InterPro" id="IPR011008">
    <property type="entry name" value="Dimeric_a/b-barrel"/>
</dbReference>
<dbReference type="PANTHER" id="PTHR41521:SF4">
    <property type="entry name" value="BLR0684 PROTEIN"/>
    <property type="match status" value="1"/>
</dbReference>
<proteinExistence type="predicted"/>
<reference evidence="2 3" key="1">
    <citation type="submission" date="2017-03" db="EMBL/GenBank/DDBJ databases">
        <authorList>
            <person name="Afonso C.L."/>
            <person name="Miller P.J."/>
            <person name="Scott M.A."/>
            <person name="Spackman E."/>
            <person name="Goraichik I."/>
            <person name="Dimitrov K.M."/>
            <person name="Suarez D.L."/>
            <person name="Swayne D.E."/>
        </authorList>
    </citation>
    <scope>NUCLEOTIDE SEQUENCE [LARGE SCALE GENOMIC DNA]</scope>
    <source>
        <strain evidence="2 3">CECT 7639</strain>
    </source>
</reference>
<organism evidence="2 3">
    <name type="scientific">Falsiruegeria litorea R37</name>
    <dbReference type="NCBI Taxonomy" id="1200284"/>
    <lineage>
        <taxon>Bacteria</taxon>
        <taxon>Pseudomonadati</taxon>
        <taxon>Pseudomonadota</taxon>
        <taxon>Alphaproteobacteria</taxon>
        <taxon>Rhodobacterales</taxon>
        <taxon>Roseobacteraceae</taxon>
        <taxon>Falsiruegeria</taxon>
    </lineage>
</organism>
<name>A0A1Y5TSM6_9RHOB</name>
<dbReference type="SUPFAM" id="SSF54909">
    <property type="entry name" value="Dimeric alpha+beta barrel"/>
    <property type="match status" value="1"/>
</dbReference>
<dbReference type="Gene3D" id="3.30.70.100">
    <property type="match status" value="1"/>
</dbReference>
<feature type="domain" description="DUF1330" evidence="1">
    <location>
        <begin position="3"/>
        <end position="95"/>
    </location>
</feature>
<dbReference type="Pfam" id="PF07045">
    <property type="entry name" value="DUF1330"/>
    <property type="match status" value="1"/>
</dbReference>
<dbReference type="Proteomes" id="UP000193077">
    <property type="component" value="Unassembled WGS sequence"/>
</dbReference>
<dbReference type="InterPro" id="IPR010753">
    <property type="entry name" value="DUF1330"/>
</dbReference>
<evidence type="ECO:0000259" key="1">
    <source>
        <dbReference type="Pfam" id="PF07045"/>
    </source>
</evidence>